<reference evidence="1 2" key="2">
    <citation type="submission" date="2017-10" db="EMBL/GenBank/DDBJ databases">
        <title>Extensive intraspecific genome diversity in a model arbuscular mycorrhizal fungus.</title>
        <authorList>
            <person name="Chen E.C.H."/>
            <person name="Morin E."/>
            <person name="Baudet D."/>
            <person name="Noel J."/>
            <person name="Ndikumana S."/>
            <person name="Charron P."/>
            <person name="St-Onge C."/>
            <person name="Giorgi J."/>
            <person name="Grigoriev I.V."/>
            <person name="Roux C."/>
            <person name="Martin F.M."/>
            <person name="Corradi N."/>
        </authorList>
    </citation>
    <scope>NUCLEOTIDE SEQUENCE [LARGE SCALE GENOMIC DNA]</scope>
    <source>
        <strain evidence="1 2">C2</strain>
    </source>
</reference>
<dbReference type="Proteomes" id="UP000233469">
    <property type="component" value="Unassembled WGS sequence"/>
</dbReference>
<evidence type="ECO:0000313" key="1">
    <source>
        <dbReference type="EMBL" id="PKK59089.1"/>
    </source>
</evidence>
<protein>
    <submittedName>
        <fullName evidence="1">Uncharacterized protein</fullName>
    </submittedName>
</protein>
<dbReference type="EMBL" id="LLXL01003228">
    <property type="protein sequence ID" value="PKK59089.1"/>
    <property type="molecule type" value="Genomic_DNA"/>
</dbReference>
<organism evidence="1 2">
    <name type="scientific">Rhizophagus irregularis</name>
    <dbReference type="NCBI Taxonomy" id="588596"/>
    <lineage>
        <taxon>Eukaryota</taxon>
        <taxon>Fungi</taxon>
        <taxon>Fungi incertae sedis</taxon>
        <taxon>Mucoromycota</taxon>
        <taxon>Glomeromycotina</taxon>
        <taxon>Glomeromycetes</taxon>
        <taxon>Glomerales</taxon>
        <taxon>Glomeraceae</taxon>
        <taxon>Rhizophagus</taxon>
    </lineage>
</organism>
<evidence type="ECO:0000313" key="2">
    <source>
        <dbReference type="Proteomes" id="UP000233469"/>
    </source>
</evidence>
<accession>A0A2N1MBV9</accession>
<dbReference type="AlphaFoldDB" id="A0A2N1MBV9"/>
<sequence>MSSRHVKSSFVIAKFIMIDDDVNIYPSQVQYYFTHTVDLPNGPTEHFLAYVRWYKHAGSRNIQYYFSNDNDINICSAFRWANSNSKDLFGHSDGFLKYRNSKDLFIFRVGFLSTETPKICLAIQVQPFRWISEVQLSGGLLKYRNSKDFSAIQVWMVSEKLKLQDS</sequence>
<gene>
    <name evidence="1" type="ORF">RhiirC2_795336</name>
</gene>
<reference evidence="1 2" key="1">
    <citation type="submission" date="2016-04" db="EMBL/GenBank/DDBJ databases">
        <title>Genome analyses suggest a sexual origin of heterokaryosis in a supposedly ancient asexual fungus.</title>
        <authorList>
            <person name="Ropars J."/>
            <person name="Sedzielewska K."/>
            <person name="Noel J."/>
            <person name="Charron P."/>
            <person name="Farinelli L."/>
            <person name="Marton T."/>
            <person name="Kruger M."/>
            <person name="Pelin A."/>
            <person name="Brachmann A."/>
            <person name="Corradi N."/>
        </authorList>
    </citation>
    <scope>NUCLEOTIDE SEQUENCE [LARGE SCALE GENOMIC DNA]</scope>
    <source>
        <strain evidence="1 2">C2</strain>
    </source>
</reference>
<comment type="caution">
    <text evidence="1">The sequence shown here is derived from an EMBL/GenBank/DDBJ whole genome shotgun (WGS) entry which is preliminary data.</text>
</comment>
<proteinExistence type="predicted"/>
<name>A0A2N1MBV9_9GLOM</name>